<dbReference type="AlphaFoldDB" id="A0A9W7GC94"/>
<evidence type="ECO:0000256" key="3">
    <source>
        <dbReference type="SAM" id="Phobius"/>
    </source>
</evidence>
<comment type="caution">
    <text evidence="4">The sequence shown here is derived from an EMBL/GenBank/DDBJ whole genome shotgun (WGS) entry which is preliminary data.</text>
</comment>
<feature type="region of interest" description="Disordered" evidence="2">
    <location>
        <begin position="349"/>
        <end position="465"/>
    </location>
</feature>
<organism evidence="4 5">
    <name type="scientific">Triparma columacea</name>
    <dbReference type="NCBI Taxonomy" id="722753"/>
    <lineage>
        <taxon>Eukaryota</taxon>
        <taxon>Sar</taxon>
        <taxon>Stramenopiles</taxon>
        <taxon>Ochrophyta</taxon>
        <taxon>Bolidophyceae</taxon>
        <taxon>Parmales</taxon>
        <taxon>Triparmaceae</taxon>
        <taxon>Triparma</taxon>
    </lineage>
</organism>
<feature type="compositionally biased region" description="Basic and acidic residues" evidence="2">
    <location>
        <begin position="171"/>
        <end position="184"/>
    </location>
</feature>
<keyword evidence="3" id="KW-0812">Transmembrane</keyword>
<feature type="region of interest" description="Disordered" evidence="2">
    <location>
        <begin position="167"/>
        <end position="219"/>
    </location>
</feature>
<keyword evidence="3" id="KW-0472">Membrane</keyword>
<feature type="coiled-coil region" evidence="1">
    <location>
        <begin position="33"/>
        <end position="60"/>
    </location>
</feature>
<dbReference type="EMBL" id="BRYA01000157">
    <property type="protein sequence ID" value="GMI41780.1"/>
    <property type="molecule type" value="Genomic_DNA"/>
</dbReference>
<evidence type="ECO:0000313" key="4">
    <source>
        <dbReference type="EMBL" id="GMI41780.1"/>
    </source>
</evidence>
<feature type="compositionally biased region" description="Low complexity" evidence="2">
    <location>
        <begin position="185"/>
        <end position="215"/>
    </location>
</feature>
<feature type="compositionally biased region" description="Basic and acidic residues" evidence="2">
    <location>
        <begin position="456"/>
        <end position="465"/>
    </location>
</feature>
<gene>
    <name evidence="4" type="ORF">TrCOL_g9129</name>
</gene>
<sequence>MVTIVEVVVAGAIGGAGCAILLVVGRRLEINLLFGARTKLDKLRKRNESEEERLRRALRWETLKLYAFGAAEVFDVISDWISILKMRKENEEDEDEDYGLEVKIYSLLGGCSLFVAFYALVQRAGIQQTINEQIHNEYVSSLKVGGDIKDARKAHFRRASTGSILTAKRRNSMEGDAPTKEGKGSTEATILTSTASTTASTTATSTAGSSDATLSNEMQKRETERVKALTLDKEAMAKAKEYAYLERQMLLLQISALLLFVEDLPSIVINGVVYIPSGDVPVEAMVSTAVSLLVIGYKVSIFDKLRLMKKREEDIETFFKTLSESQLKDAKLKVMEELQKATVAVPLSKRVRSSGRSQNSTRGRMSLTRSKRAGGKRDLERSIRESGRESSEYRNSSSRNDSLRNSSVAPVAGAAKSSPGHRSRQMTRSFTKKMVTGLKEVANIAKKSVSSPESRGSSRDLKIKG</sequence>
<accession>A0A9W7GC94</accession>
<evidence type="ECO:0000256" key="1">
    <source>
        <dbReference type="SAM" id="Coils"/>
    </source>
</evidence>
<name>A0A9W7GC94_9STRA</name>
<proteinExistence type="predicted"/>
<reference evidence="5" key="1">
    <citation type="journal article" date="2023" name="Commun. Biol.">
        <title>Genome analysis of Parmales, the sister group of diatoms, reveals the evolutionary specialization of diatoms from phago-mixotrophs to photoautotrophs.</title>
        <authorList>
            <person name="Ban H."/>
            <person name="Sato S."/>
            <person name="Yoshikawa S."/>
            <person name="Yamada K."/>
            <person name="Nakamura Y."/>
            <person name="Ichinomiya M."/>
            <person name="Sato N."/>
            <person name="Blanc-Mathieu R."/>
            <person name="Endo H."/>
            <person name="Kuwata A."/>
            <person name="Ogata H."/>
        </authorList>
    </citation>
    <scope>NUCLEOTIDE SEQUENCE [LARGE SCALE GENOMIC DNA]</scope>
</reference>
<evidence type="ECO:0000256" key="2">
    <source>
        <dbReference type="SAM" id="MobiDB-lite"/>
    </source>
</evidence>
<keyword evidence="3" id="KW-1133">Transmembrane helix</keyword>
<feature type="compositionally biased region" description="Polar residues" evidence="2">
    <location>
        <begin position="354"/>
        <end position="363"/>
    </location>
</feature>
<feature type="compositionally biased region" description="Basic and acidic residues" evidence="2">
    <location>
        <begin position="375"/>
        <end position="392"/>
    </location>
</feature>
<evidence type="ECO:0000313" key="5">
    <source>
        <dbReference type="Proteomes" id="UP001165065"/>
    </source>
</evidence>
<keyword evidence="5" id="KW-1185">Reference proteome</keyword>
<feature type="compositionally biased region" description="Low complexity" evidence="2">
    <location>
        <begin position="393"/>
        <end position="407"/>
    </location>
</feature>
<protein>
    <submittedName>
        <fullName evidence="4">Uncharacterized protein</fullName>
    </submittedName>
</protein>
<keyword evidence="1" id="KW-0175">Coiled coil</keyword>
<dbReference type="Proteomes" id="UP001165065">
    <property type="component" value="Unassembled WGS sequence"/>
</dbReference>
<feature type="transmembrane region" description="Helical" evidence="3">
    <location>
        <begin position="6"/>
        <end position="24"/>
    </location>
</feature>
<dbReference type="OrthoDB" id="205637at2759"/>